<dbReference type="PROSITE" id="PS51257">
    <property type="entry name" value="PROKAR_LIPOPROTEIN"/>
    <property type="match status" value="1"/>
</dbReference>
<gene>
    <name evidence="1" type="ORF">EZS27_003899</name>
</gene>
<name>A0A5J4SRD9_9ZZZZ</name>
<dbReference type="AlphaFoldDB" id="A0A5J4SRD9"/>
<comment type="caution">
    <text evidence="1">The sequence shown here is derived from an EMBL/GenBank/DDBJ whole genome shotgun (WGS) entry which is preliminary data.</text>
</comment>
<sequence>MKKLFSLIFILFVFFSCVTLNTQKGSIDILPGSDYSLSGNSEIFIYDEQTGRIVPTTISTIFETFTGDYLPEDVVRRTEDDRIALDNDRNLLGIDTQGEEFNLIELNRWDEVDVATEHKHLNLNSSDRPTIQVGTETGQEAESIAFVSDIIPYDLPVATPSVLGGVKPDGSTITVTEDGIISSTGGGSGYTLPPATTDILGGIKVGAGLSVTGDGLLSSSGEGGVVKSVTNANGLSLDGTGNLSMSALTKTDVGLGNVDNTADSNKSVASFAVPRTLWGQSFDGTSNITGAISATRNITPETTDLYSLGTSALKYKDAAISTVNSTTINATDVIVSNSITTKDITSTGNVTAINLTTTGTITANDITTTGTITASSIVTEGTTDTKDMQPGESGTYDIGTPENSYKGIYVDTVHTVKVSTDSVVTKIIQTESIVTNSAEINNVTIHGGSITGTFTGNITGNVTGNADTATKLATARTLWGQNFDGSANISGAISNTGNIIPETTDIYGLGTSTLKYKDANISTVNASSVVTDNITVSNNITANNITVTGGSGIISGVKAFEDITVDNNAAGSSTYEMGNENDGGYIVGVNSGGEAGGISMNGLVPQLYHKNLSAEQPYRLLFEAHTDGLYISKELSGTNWVKIPENADLQNILSEAKSYTDAAMEASLVLVDDLPETGDAGVIYLVEDLVKPDVYDKWAWKDSAWFFLGTTAIDLSGYETLLADVADKATITDADKFYIRDAANGNSSKAVSFSSTKGTLKSYFDGIYTLSNLGGVPTTRTINGYDLSANRSLTATDVGLGNVDNTADANKDVNSAATLTTARSIALSGGATGTATDFNGSSNITIPVTALDATKLSGTASINTTGKATTSGTADKVANALTFTGGVTGTYDGSSAVSVAIPDIATTSVAGIVKPDNNTITITEDGTISRLGGSGITEGSELFNILLASTWTSRTTPTTGGWYSVCWSKEAGLFVAVSSATSNSVMTSPDGITWTSRTTPTTGNWRSVCWSKETRLFVAVSYASSSSVAVMTSPDGITWTSCTTPTTGYLQSVCWSEEARLFVAVSSVASSSVAVMTTLTYK</sequence>
<reference evidence="1" key="1">
    <citation type="submission" date="2019-03" db="EMBL/GenBank/DDBJ databases">
        <title>Single cell metagenomics reveals metabolic interactions within the superorganism composed of flagellate Streblomastix strix and complex community of Bacteroidetes bacteria on its surface.</title>
        <authorList>
            <person name="Treitli S.C."/>
            <person name="Kolisko M."/>
            <person name="Husnik F."/>
            <person name="Keeling P."/>
            <person name="Hampl V."/>
        </authorList>
    </citation>
    <scope>NUCLEOTIDE SEQUENCE</scope>
    <source>
        <strain evidence="1">STM</strain>
    </source>
</reference>
<dbReference type="SUPFAM" id="SSF50939">
    <property type="entry name" value="Sialidases"/>
    <property type="match status" value="1"/>
</dbReference>
<dbReference type="EMBL" id="SNRY01000063">
    <property type="protein sequence ID" value="KAA6348666.1"/>
    <property type="molecule type" value="Genomic_DNA"/>
</dbReference>
<proteinExistence type="predicted"/>
<accession>A0A5J4SRD9</accession>
<dbReference type="InterPro" id="IPR036278">
    <property type="entry name" value="Sialidase_sf"/>
</dbReference>
<protein>
    <submittedName>
        <fullName evidence="1">Uncharacterized protein</fullName>
    </submittedName>
</protein>
<organism evidence="1">
    <name type="scientific">termite gut metagenome</name>
    <dbReference type="NCBI Taxonomy" id="433724"/>
    <lineage>
        <taxon>unclassified sequences</taxon>
        <taxon>metagenomes</taxon>
        <taxon>organismal metagenomes</taxon>
    </lineage>
</organism>
<evidence type="ECO:0000313" key="1">
    <source>
        <dbReference type="EMBL" id="KAA6348666.1"/>
    </source>
</evidence>